<dbReference type="RefSeq" id="WP_045043168.1">
    <property type="nucleotide sequence ID" value="NZ_JZTB01000014.1"/>
</dbReference>
<accession>A0AAX0YQZ7</accession>
<comment type="caution">
    <text evidence="1">The sequence shown here is derived from an EMBL/GenBank/DDBJ whole genome shotgun (WGS) entry which is preliminary data.</text>
</comment>
<organism evidence="1 2">
    <name type="scientific">Photobacterium kishitanii</name>
    <dbReference type="NCBI Taxonomy" id="318456"/>
    <lineage>
        <taxon>Bacteria</taxon>
        <taxon>Pseudomonadati</taxon>
        <taxon>Pseudomonadota</taxon>
        <taxon>Gammaproteobacteria</taxon>
        <taxon>Vibrionales</taxon>
        <taxon>Vibrionaceae</taxon>
        <taxon>Photobacterium</taxon>
    </lineage>
</organism>
<dbReference type="AlphaFoldDB" id="A0AAX0YQZ7"/>
<keyword evidence="2" id="KW-1185">Reference proteome</keyword>
<evidence type="ECO:0000313" key="2">
    <source>
        <dbReference type="Proteomes" id="UP000240728"/>
    </source>
</evidence>
<evidence type="ECO:0000313" key="1">
    <source>
        <dbReference type="EMBL" id="PSX43990.1"/>
    </source>
</evidence>
<gene>
    <name evidence="1" type="ORF">C0W53_15270</name>
</gene>
<name>A0AAX0YQZ7_9GAMM</name>
<reference evidence="1 2" key="1">
    <citation type="submission" date="2018-01" db="EMBL/GenBank/DDBJ databases">
        <title>Whole genome sequencing of Histamine producing bacteria.</title>
        <authorList>
            <person name="Butler K."/>
        </authorList>
    </citation>
    <scope>NUCLEOTIDE SEQUENCE [LARGE SCALE GENOMIC DNA]</scope>
    <source>
        <strain evidence="1 2">A1-4</strain>
    </source>
</reference>
<proteinExistence type="predicted"/>
<sequence>MLTLQCSCYGTNHFWGEQETSHDEGYGTCPSCSKMQLQKANDILDDVIILIESKLQAEKLKIFSNRTLESKRNFAISAIDKGLITYSFN</sequence>
<dbReference type="Proteomes" id="UP000240728">
    <property type="component" value="Unassembled WGS sequence"/>
</dbReference>
<dbReference type="EMBL" id="PYOZ01000010">
    <property type="protein sequence ID" value="PSX43990.1"/>
    <property type="molecule type" value="Genomic_DNA"/>
</dbReference>
<protein>
    <submittedName>
        <fullName evidence="1">Uncharacterized protein</fullName>
    </submittedName>
</protein>